<dbReference type="InterPro" id="IPR012147">
    <property type="entry name" value="P_Ac_Bu_trans"/>
</dbReference>
<dbReference type="OrthoDB" id="9774179at2"/>
<dbReference type="SUPFAM" id="SSF53659">
    <property type="entry name" value="Isocitrate/Isopropylmalate dehydrogenase-like"/>
    <property type="match status" value="1"/>
</dbReference>
<dbReference type="KEGG" id="amij:EQM06_02695"/>
<dbReference type="GO" id="GO:0016746">
    <property type="term" value="F:acyltransferase activity"/>
    <property type="evidence" value="ECO:0007669"/>
    <property type="project" value="UniProtKB-KW"/>
</dbReference>
<dbReference type="RefSeq" id="WP_128744879.1">
    <property type="nucleotide sequence ID" value="NZ_CP035281.1"/>
</dbReference>
<evidence type="ECO:0000313" key="5">
    <source>
        <dbReference type="EMBL" id="QAT42225.1"/>
    </source>
</evidence>
<dbReference type="Gene3D" id="3.40.718.10">
    <property type="entry name" value="Isopropylmalate Dehydrogenase"/>
    <property type="match status" value="1"/>
</dbReference>
<dbReference type="PANTHER" id="PTHR43356">
    <property type="entry name" value="PHOSPHATE ACETYLTRANSFERASE"/>
    <property type="match status" value="1"/>
</dbReference>
<feature type="domain" description="Phosphate acetyl/butaryl transferase" evidence="4">
    <location>
        <begin position="78"/>
        <end position="294"/>
    </location>
</feature>
<gene>
    <name evidence="5" type="ORF">EQM06_02695</name>
</gene>
<keyword evidence="6" id="KW-1185">Reference proteome</keyword>
<dbReference type="PANTHER" id="PTHR43356:SF2">
    <property type="entry name" value="PHOSPHATE ACETYLTRANSFERASE"/>
    <property type="match status" value="1"/>
</dbReference>
<evidence type="ECO:0000313" key="6">
    <source>
        <dbReference type="Proteomes" id="UP000287601"/>
    </source>
</evidence>
<name>A0A410PTG6_9FIRM</name>
<proteinExistence type="inferred from homology"/>
<dbReference type="InterPro" id="IPR050500">
    <property type="entry name" value="Phos_Acetyltrans/Butyryltrans"/>
</dbReference>
<comment type="similarity">
    <text evidence="1">Belongs to the phosphate acetyltransferase and butyryltransferase family.</text>
</comment>
<dbReference type="AlphaFoldDB" id="A0A410PTG6"/>
<keyword evidence="2 5" id="KW-0808">Transferase</keyword>
<accession>A0A410PTG6</accession>
<evidence type="ECO:0000256" key="2">
    <source>
        <dbReference type="ARBA" id="ARBA00022679"/>
    </source>
</evidence>
<reference evidence="5 6" key="1">
    <citation type="submission" date="2019-01" db="EMBL/GenBank/DDBJ databases">
        <title>Draft genomes of a novel of Aminipila strains.</title>
        <authorList>
            <person name="Ma S."/>
        </authorList>
    </citation>
    <scope>NUCLEOTIDE SEQUENCE [LARGE SCALE GENOMIC DNA]</scope>
    <source>
        <strain evidence="6">JN-39</strain>
    </source>
</reference>
<organism evidence="5 6">
    <name type="scientific">Aminipila luticellarii</name>
    <dbReference type="NCBI Taxonomy" id="2507160"/>
    <lineage>
        <taxon>Bacteria</taxon>
        <taxon>Bacillati</taxon>
        <taxon>Bacillota</taxon>
        <taxon>Clostridia</taxon>
        <taxon>Peptostreptococcales</taxon>
        <taxon>Anaerovoracaceae</taxon>
        <taxon>Aminipila</taxon>
    </lineage>
</organism>
<dbReference type="InterPro" id="IPR002505">
    <property type="entry name" value="PTA_PTB"/>
</dbReference>
<sequence length="303" mass="32881">MIHNFDELIEKVKSGNVKKRVAVVSAHDEHTLEAIDKAFQENIAEPVLIGDVEKIKDIITAHNLHLSNVEMIEEKEDRKAARKAVEMIHEKKADFIMKGKLQTADLLKEVVDKEHGLQKGGIMSHFGLFEIPGYHKLLVITDGGMVLYPDLNQKAKIIENSVQVLQSLGYEIPKVAVLSATEVVNPKMPESVDADQLKKMNQEGKLENCIVEGPISYDLMISPESAAIKGYKSPVVGDTDIAVVPNMTAGNLLAKGLMLSAGGKMAGIIVGAEVPIVIVSRGASAEEKYLSLVLSAASAEKQV</sequence>
<evidence type="ECO:0000256" key="1">
    <source>
        <dbReference type="ARBA" id="ARBA00005656"/>
    </source>
</evidence>
<dbReference type="NCBIfam" id="NF006045">
    <property type="entry name" value="PRK08190.1"/>
    <property type="match status" value="1"/>
</dbReference>
<evidence type="ECO:0000256" key="3">
    <source>
        <dbReference type="ARBA" id="ARBA00023315"/>
    </source>
</evidence>
<dbReference type="Pfam" id="PF01515">
    <property type="entry name" value="PTA_PTB"/>
    <property type="match status" value="1"/>
</dbReference>
<evidence type="ECO:0000259" key="4">
    <source>
        <dbReference type="Pfam" id="PF01515"/>
    </source>
</evidence>
<dbReference type="Proteomes" id="UP000287601">
    <property type="component" value="Chromosome"/>
</dbReference>
<dbReference type="PIRSF" id="PIRSF000428">
    <property type="entry name" value="P_Ac_trans"/>
    <property type="match status" value="1"/>
</dbReference>
<keyword evidence="3" id="KW-0012">Acyltransferase</keyword>
<dbReference type="EMBL" id="CP035281">
    <property type="protein sequence ID" value="QAT42225.1"/>
    <property type="molecule type" value="Genomic_DNA"/>
</dbReference>
<protein>
    <submittedName>
        <fullName evidence="5">Bifunctional enoyl-CoA hydratase/phosphate acetyltransferase</fullName>
    </submittedName>
</protein>